<evidence type="ECO:0008006" key="3">
    <source>
        <dbReference type="Google" id="ProtNLM"/>
    </source>
</evidence>
<gene>
    <name evidence="1" type="ORF">O4U47_14675</name>
</gene>
<accession>A0ABT4TM29</accession>
<dbReference type="EMBL" id="JAQFWP010000025">
    <property type="protein sequence ID" value="MDA2805758.1"/>
    <property type="molecule type" value="Genomic_DNA"/>
</dbReference>
<organism evidence="1 2">
    <name type="scientific">Nocardiopsis suaedae</name>
    <dbReference type="NCBI Taxonomy" id="3018444"/>
    <lineage>
        <taxon>Bacteria</taxon>
        <taxon>Bacillati</taxon>
        <taxon>Actinomycetota</taxon>
        <taxon>Actinomycetes</taxon>
        <taxon>Streptosporangiales</taxon>
        <taxon>Nocardiopsidaceae</taxon>
        <taxon>Nocardiopsis</taxon>
    </lineage>
</organism>
<reference evidence="1" key="1">
    <citation type="submission" date="2023-01" db="EMBL/GenBank/DDBJ databases">
        <title>Draft genome sequence of Nocardiopsis sp. LSu2-4 isolated from halophytes.</title>
        <authorList>
            <person name="Duangmal K."/>
            <person name="Chantavorakit T."/>
        </authorList>
    </citation>
    <scope>NUCLEOTIDE SEQUENCE</scope>
    <source>
        <strain evidence="1">LSu2-4</strain>
    </source>
</reference>
<proteinExistence type="predicted"/>
<keyword evidence="2" id="KW-1185">Reference proteome</keyword>
<evidence type="ECO:0000313" key="1">
    <source>
        <dbReference type="EMBL" id="MDA2805758.1"/>
    </source>
</evidence>
<comment type="caution">
    <text evidence="1">The sequence shown here is derived from an EMBL/GenBank/DDBJ whole genome shotgun (WGS) entry which is preliminary data.</text>
</comment>
<protein>
    <recommendedName>
        <fullName evidence="3">GNAT family N-acetyltransferase</fullName>
    </recommendedName>
</protein>
<dbReference type="Proteomes" id="UP001165685">
    <property type="component" value="Unassembled WGS sequence"/>
</dbReference>
<evidence type="ECO:0000313" key="2">
    <source>
        <dbReference type="Proteomes" id="UP001165685"/>
    </source>
</evidence>
<sequence>MTYSTAMVSFVVEEGWPAHLRLHRGAYVRMAEPGNERFEADDAAARDTEADAYLSAPWLHDHPDRAAELLGTLVRSPLYEAVDGLDWPTTDHLRMWLIARNPEGLVSAGVGDRVGYGVVDGDHIAVMGVLPDARIIADAPDSPALKRLRDLVEEWNQAGRPETENLSVDAVPEEGGWRATIRGAC</sequence>
<dbReference type="RefSeq" id="WP_270678491.1">
    <property type="nucleotide sequence ID" value="NZ_JAQFWP010000025.1"/>
</dbReference>
<name>A0ABT4TM29_9ACTN</name>